<evidence type="ECO:0000313" key="1">
    <source>
        <dbReference type="EMBL" id="TFK67705.1"/>
    </source>
</evidence>
<name>A0ACD3APH4_9AGAR</name>
<reference evidence="1 2" key="1">
    <citation type="journal article" date="2019" name="Nat. Ecol. Evol.">
        <title>Megaphylogeny resolves global patterns of mushroom evolution.</title>
        <authorList>
            <person name="Varga T."/>
            <person name="Krizsan K."/>
            <person name="Foldi C."/>
            <person name="Dima B."/>
            <person name="Sanchez-Garcia M."/>
            <person name="Sanchez-Ramirez S."/>
            <person name="Szollosi G.J."/>
            <person name="Szarkandi J.G."/>
            <person name="Papp V."/>
            <person name="Albert L."/>
            <person name="Andreopoulos W."/>
            <person name="Angelini C."/>
            <person name="Antonin V."/>
            <person name="Barry K.W."/>
            <person name="Bougher N.L."/>
            <person name="Buchanan P."/>
            <person name="Buyck B."/>
            <person name="Bense V."/>
            <person name="Catcheside P."/>
            <person name="Chovatia M."/>
            <person name="Cooper J."/>
            <person name="Damon W."/>
            <person name="Desjardin D."/>
            <person name="Finy P."/>
            <person name="Geml J."/>
            <person name="Haridas S."/>
            <person name="Hughes K."/>
            <person name="Justo A."/>
            <person name="Karasinski D."/>
            <person name="Kautmanova I."/>
            <person name="Kiss B."/>
            <person name="Kocsube S."/>
            <person name="Kotiranta H."/>
            <person name="LaButti K.M."/>
            <person name="Lechner B.E."/>
            <person name="Liimatainen K."/>
            <person name="Lipzen A."/>
            <person name="Lukacs Z."/>
            <person name="Mihaltcheva S."/>
            <person name="Morgado L.N."/>
            <person name="Niskanen T."/>
            <person name="Noordeloos M.E."/>
            <person name="Ohm R.A."/>
            <person name="Ortiz-Santana B."/>
            <person name="Ovrebo C."/>
            <person name="Racz N."/>
            <person name="Riley R."/>
            <person name="Savchenko A."/>
            <person name="Shiryaev A."/>
            <person name="Soop K."/>
            <person name="Spirin V."/>
            <person name="Szebenyi C."/>
            <person name="Tomsovsky M."/>
            <person name="Tulloss R.E."/>
            <person name="Uehling J."/>
            <person name="Grigoriev I.V."/>
            <person name="Vagvolgyi C."/>
            <person name="Papp T."/>
            <person name="Martin F.M."/>
            <person name="Miettinen O."/>
            <person name="Hibbett D.S."/>
            <person name="Nagy L.G."/>
        </authorList>
    </citation>
    <scope>NUCLEOTIDE SEQUENCE [LARGE SCALE GENOMIC DNA]</scope>
    <source>
        <strain evidence="1 2">NL-1719</strain>
    </source>
</reference>
<keyword evidence="2" id="KW-1185">Reference proteome</keyword>
<sequence length="660" mass="73769">MTTSQSPLERAGTLGMLSSNLAVVQVQSTPVFLHSIFAQGAIGLLPPELLEHAFLFAIDDLPHQQRAKSVLRLCHVSKHWRSVATGYYLLWTSIPSNVVTRLGLVGMFLEYSKGIRLNLTLSSQALLDRRTMLLVMMILPCVQALSIDPGFNDFRQVLLFECWAPGCASFLRSLKIHSAVIPHDFFSGTKFPVLERLRVDSCTFNPRALPWKLLVVLKLRCCNIAVQDLLDELRNAPQLEKLKLFSSFNVSRTQAVTTRVSSPVQLNALSFLSVEAMSCRSTFTFLNQVSVPSTAYIRAQPNEGGHTYCELVIFAAFRCRRSGPSAIQSLDVGVNFGEVSYNVLSMPITTSNRFDTSTDISFLRYDSRVIEPIGLVWRILRMHNLNDLTTLDLSHSPPHDSESDVDGIYVDTFKFWRLTSRLASIRTIKARDVFARSFVKYMGVSMDKLKDLHSRFTLVEKWLDKNVQAKVARVLLDQLSSIFFGLKKLRLDFRPPWLESDSKDRGSVPLYEGGESNDFKYFCEGLNFRKGCQIGLEVLELAGIDEGILGEELCSLNRAVDQVSSASGAYGISVTALGLAYFATSYMPIEQNQFLYASVPVRLILASLAAGKALTMNTKTVEARRDQRDLWFITVLDGIGGIVLGWWLGEFSGRVSGSPY</sequence>
<gene>
    <name evidence="1" type="ORF">BDN72DRAFT_858945</name>
</gene>
<dbReference type="EMBL" id="ML208369">
    <property type="protein sequence ID" value="TFK67705.1"/>
    <property type="molecule type" value="Genomic_DNA"/>
</dbReference>
<dbReference type="Proteomes" id="UP000308600">
    <property type="component" value="Unassembled WGS sequence"/>
</dbReference>
<evidence type="ECO:0000313" key="2">
    <source>
        <dbReference type="Proteomes" id="UP000308600"/>
    </source>
</evidence>
<protein>
    <submittedName>
        <fullName evidence="1">Uncharacterized protein</fullName>
    </submittedName>
</protein>
<organism evidence="1 2">
    <name type="scientific">Pluteus cervinus</name>
    <dbReference type="NCBI Taxonomy" id="181527"/>
    <lineage>
        <taxon>Eukaryota</taxon>
        <taxon>Fungi</taxon>
        <taxon>Dikarya</taxon>
        <taxon>Basidiomycota</taxon>
        <taxon>Agaricomycotina</taxon>
        <taxon>Agaricomycetes</taxon>
        <taxon>Agaricomycetidae</taxon>
        <taxon>Agaricales</taxon>
        <taxon>Pluteineae</taxon>
        <taxon>Pluteaceae</taxon>
        <taxon>Pluteus</taxon>
    </lineage>
</organism>
<proteinExistence type="predicted"/>
<accession>A0ACD3APH4</accession>